<proteinExistence type="predicted"/>
<name>A0ACB0IB63_TRIPR</name>
<reference evidence="1" key="1">
    <citation type="submission" date="2023-10" db="EMBL/GenBank/DDBJ databases">
        <authorList>
            <person name="Rodriguez Cubillos JULIANA M."/>
            <person name="De Vega J."/>
        </authorList>
    </citation>
    <scope>NUCLEOTIDE SEQUENCE</scope>
</reference>
<evidence type="ECO:0000313" key="1">
    <source>
        <dbReference type="EMBL" id="CAJ2629195.1"/>
    </source>
</evidence>
<keyword evidence="2" id="KW-1185">Reference proteome</keyword>
<accession>A0ACB0IB63</accession>
<organism evidence="1 2">
    <name type="scientific">Trifolium pratense</name>
    <name type="common">Red clover</name>
    <dbReference type="NCBI Taxonomy" id="57577"/>
    <lineage>
        <taxon>Eukaryota</taxon>
        <taxon>Viridiplantae</taxon>
        <taxon>Streptophyta</taxon>
        <taxon>Embryophyta</taxon>
        <taxon>Tracheophyta</taxon>
        <taxon>Spermatophyta</taxon>
        <taxon>Magnoliopsida</taxon>
        <taxon>eudicotyledons</taxon>
        <taxon>Gunneridae</taxon>
        <taxon>Pentapetalae</taxon>
        <taxon>rosids</taxon>
        <taxon>fabids</taxon>
        <taxon>Fabales</taxon>
        <taxon>Fabaceae</taxon>
        <taxon>Papilionoideae</taxon>
        <taxon>50 kb inversion clade</taxon>
        <taxon>NPAAA clade</taxon>
        <taxon>Hologalegina</taxon>
        <taxon>IRL clade</taxon>
        <taxon>Trifolieae</taxon>
        <taxon>Trifolium</taxon>
    </lineage>
</organism>
<comment type="caution">
    <text evidence="1">The sequence shown here is derived from an EMBL/GenBank/DDBJ whole genome shotgun (WGS) entry which is preliminary data.</text>
</comment>
<gene>
    <name evidence="1" type="ORF">MILVUS5_LOCUS1232</name>
</gene>
<sequence length="450" mass="53744">MTEITMKNQLSQPHWWWLDENTTVRRSTWLQSTVTELNEKTKAMLKLIEEDADSFAQRAEMFYKKRPELVSMVEDFYRRHRLLAERYDQVRPESGIRLLNPPASCKHSQSEKLTSFDDDRGYDSYSYSESCDVEESVESEIDDPEHEEEEHEEVRSVAANDVMKLRKEIEILGEKKKGHKDQIKQIQKDDMLDKDTVSNEVMKFREKIEQLEKENEAQKDELKQKNTISDEVMKLKEEIEQLKKENEAQKDELKQKATICNEVMKLRKELEETHKKENEAQKDELKEEDTTICDEVMKLRKEIERLEKENEAQKDELKEKHIICNEVLKLREELERHREENEARKDELMHKLTIYDEVMMLKEERESFREENRTQKDDLKQKDKEKIEVIRQLSSTIDLLKQENVKMRNFIAKESAKKWKTPFKFNKLIGTFSEKLLNGIPKTKPSLVAL</sequence>
<dbReference type="Proteomes" id="UP001177021">
    <property type="component" value="Unassembled WGS sequence"/>
</dbReference>
<protein>
    <submittedName>
        <fullName evidence="1">Uncharacterized protein</fullName>
    </submittedName>
</protein>
<dbReference type="EMBL" id="CASHSV030000001">
    <property type="protein sequence ID" value="CAJ2629195.1"/>
    <property type="molecule type" value="Genomic_DNA"/>
</dbReference>
<evidence type="ECO:0000313" key="2">
    <source>
        <dbReference type="Proteomes" id="UP001177021"/>
    </source>
</evidence>